<sequence length="845" mass="96799">MDCYELSEPTDMGNETIDYDPLDNLDNQDNQKRSRWDKEEVLDMLKMIKEHSLVSQYSVMKMSLVLSKLLMKKGWNRTYNQIHSKMLILRKNYLACEKQRIATGRVKECSYYNELRDIYKDIDNGNAAGLIDCDLDNSEQCNMMFPNDPVKWSKAEIQKMLNLVKSMKLKNELTLTFFSPTAVRLIGEAMRNAGYDRSTDQVRSALTSLRAMYIDYKIGFDNNENPQECMFFPHLDLFWGKEYKRCRMKDKRHKASDDPWSTDETIMLLNLVQDLNIAEETYHNSAKVAEDLSRGLAENGYSRPKQQIIDRLEDMKTDFFDADNSNNVTDATRIFPFYNMYKRLFGLQFNCNTDDQLPSFTLDPTKLSNNIPKGGKPREIRDSPWKDSEVRLLLKTVRDLTSKLKSNDFLEDEKLRRIVKTLYVAGYSKSAEQIKLKLSSLKSTYLKCNLDDSSDKDVFLCPFYNELHEIFQTSVSDERYELIQNRLSENLNPDLSNGSDHSYTNVDCCNLPTNNGNTNKVTVVPNKPAESWCPVESIIAEEVVVASSSQDCNYVDLDPDREKNLNHKESSVSALSNNSDTRIPEISSTQADPVLNKDTTSKGVGRYEIAVEHEVITIDEDDLEQFESYPDSQARGATISGNTEGPPCKKLRVMEYGKQTSNKQVLLRPIESQAMDPSALSKPKFVRLIVDSNKSQSDQITAHIQPLKIDAATSVSSGMSSPTERPDMLRLNVENALSKENLNGLKLPNGVLSLADGQSTMNYLEKRLSETIQEAVQSIKKHNESMQEKHQAWIEKQFEIQRKHNEEQKRDILNQLQELRNDVASLMSSQQLLKNNQNLEIEMSQ</sequence>
<accession>A0ACC2P7P4</accession>
<dbReference type="EMBL" id="CM056742">
    <property type="protein sequence ID" value="KAJ8679615.1"/>
    <property type="molecule type" value="Genomic_DNA"/>
</dbReference>
<dbReference type="Proteomes" id="UP001239111">
    <property type="component" value="Chromosome 2"/>
</dbReference>
<evidence type="ECO:0000313" key="2">
    <source>
        <dbReference type="Proteomes" id="UP001239111"/>
    </source>
</evidence>
<evidence type="ECO:0000313" key="1">
    <source>
        <dbReference type="EMBL" id="KAJ8679615.1"/>
    </source>
</evidence>
<gene>
    <name evidence="1" type="ORF">QAD02_015402</name>
</gene>
<comment type="caution">
    <text evidence="1">The sequence shown here is derived from an EMBL/GenBank/DDBJ whole genome shotgun (WGS) entry which is preliminary data.</text>
</comment>
<keyword evidence="2" id="KW-1185">Reference proteome</keyword>
<protein>
    <submittedName>
        <fullName evidence="1">Uncharacterized protein</fullName>
    </submittedName>
</protein>
<proteinExistence type="predicted"/>
<organism evidence="1 2">
    <name type="scientific">Eretmocerus hayati</name>
    <dbReference type="NCBI Taxonomy" id="131215"/>
    <lineage>
        <taxon>Eukaryota</taxon>
        <taxon>Metazoa</taxon>
        <taxon>Ecdysozoa</taxon>
        <taxon>Arthropoda</taxon>
        <taxon>Hexapoda</taxon>
        <taxon>Insecta</taxon>
        <taxon>Pterygota</taxon>
        <taxon>Neoptera</taxon>
        <taxon>Endopterygota</taxon>
        <taxon>Hymenoptera</taxon>
        <taxon>Apocrita</taxon>
        <taxon>Proctotrupomorpha</taxon>
        <taxon>Chalcidoidea</taxon>
        <taxon>Aphelinidae</taxon>
        <taxon>Aphelininae</taxon>
        <taxon>Eretmocerus</taxon>
    </lineage>
</organism>
<name>A0ACC2P7P4_9HYME</name>
<reference evidence="1" key="1">
    <citation type="submission" date="2023-04" db="EMBL/GenBank/DDBJ databases">
        <title>A chromosome-level genome assembly of the parasitoid wasp Eretmocerus hayati.</title>
        <authorList>
            <person name="Zhong Y."/>
            <person name="Liu S."/>
            <person name="Liu Y."/>
        </authorList>
    </citation>
    <scope>NUCLEOTIDE SEQUENCE</scope>
    <source>
        <strain evidence="1">ZJU_SS_LIU_2023</strain>
    </source>
</reference>